<dbReference type="RefSeq" id="WP_084052982.1">
    <property type="nucleotide sequence ID" value="NZ_FWWT01000016.1"/>
</dbReference>
<organism evidence="2 3">
    <name type="scientific">Desulfonispora thiosulfatigenes DSM 11270</name>
    <dbReference type="NCBI Taxonomy" id="656914"/>
    <lineage>
        <taxon>Bacteria</taxon>
        <taxon>Bacillati</taxon>
        <taxon>Bacillota</taxon>
        <taxon>Clostridia</taxon>
        <taxon>Eubacteriales</taxon>
        <taxon>Peptococcaceae</taxon>
        <taxon>Desulfonispora</taxon>
    </lineage>
</organism>
<proteinExistence type="predicted"/>
<feature type="transmembrane region" description="Helical" evidence="1">
    <location>
        <begin position="46"/>
        <end position="68"/>
    </location>
</feature>
<evidence type="ECO:0008006" key="4">
    <source>
        <dbReference type="Google" id="ProtNLM"/>
    </source>
</evidence>
<dbReference type="AlphaFoldDB" id="A0A1W1V7J7"/>
<sequence>MRSARVRGRTNIDETASWYIPLILVFLAGAIGILFGSLVGKISTPIMGFASLIFLALIFIALVITWAINRNLVLVKNELLKDGWKNQHNAFSMLINELQQNLEANSYIETSNKAFESLRHENMLFPPLIYENLLEVYKRLESLKDVSNDEFKDIIANEMDLASLIYNLQEYQQKIRKHFVYI</sequence>
<evidence type="ECO:0000313" key="2">
    <source>
        <dbReference type="EMBL" id="SMB89338.1"/>
    </source>
</evidence>
<evidence type="ECO:0000256" key="1">
    <source>
        <dbReference type="SAM" id="Phobius"/>
    </source>
</evidence>
<name>A0A1W1V7J7_DESTI</name>
<reference evidence="2 3" key="1">
    <citation type="submission" date="2017-04" db="EMBL/GenBank/DDBJ databases">
        <authorList>
            <person name="Afonso C.L."/>
            <person name="Miller P.J."/>
            <person name="Scott M.A."/>
            <person name="Spackman E."/>
            <person name="Goraichik I."/>
            <person name="Dimitrov K.M."/>
            <person name="Suarez D.L."/>
            <person name="Swayne D.E."/>
        </authorList>
    </citation>
    <scope>NUCLEOTIDE SEQUENCE [LARGE SCALE GENOMIC DNA]</scope>
    <source>
        <strain evidence="2 3">DSM 11270</strain>
    </source>
</reference>
<keyword evidence="1" id="KW-1133">Transmembrane helix</keyword>
<protein>
    <recommendedName>
        <fullName evidence="4">5-bromo-4-chloroindolyl phosphate hydrolysis protein</fullName>
    </recommendedName>
</protein>
<dbReference type="STRING" id="656914.SAMN00017405_0597"/>
<keyword evidence="1" id="KW-0472">Membrane</keyword>
<dbReference type="Proteomes" id="UP000192731">
    <property type="component" value="Unassembled WGS sequence"/>
</dbReference>
<accession>A0A1W1V7J7</accession>
<keyword evidence="1" id="KW-0812">Transmembrane</keyword>
<gene>
    <name evidence="2" type="ORF">SAMN00017405_0597</name>
</gene>
<dbReference type="EMBL" id="FWWT01000016">
    <property type="protein sequence ID" value="SMB89338.1"/>
    <property type="molecule type" value="Genomic_DNA"/>
</dbReference>
<evidence type="ECO:0000313" key="3">
    <source>
        <dbReference type="Proteomes" id="UP000192731"/>
    </source>
</evidence>
<feature type="transmembrane region" description="Helical" evidence="1">
    <location>
        <begin position="20"/>
        <end position="40"/>
    </location>
</feature>
<keyword evidence="3" id="KW-1185">Reference proteome</keyword>